<proteinExistence type="inferred from homology"/>
<dbReference type="InterPro" id="IPR046373">
    <property type="entry name" value="Acyl-CoA_Oxase/DH_mid-dom_sf"/>
</dbReference>
<dbReference type="InterPro" id="IPR009075">
    <property type="entry name" value="AcylCo_DH/oxidase_C"/>
</dbReference>
<name>A0ABP8NYJ5_9NOCA</name>
<dbReference type="InterPro" id="IPR009100">
    <property type="entry name" value="AcylCoA_DH/oxidase_NM_dom_sf"/>
</dbReference>
<keyword evidence="3 6" id="KW-0285">Flavoprotein</keyword>
<keyword evidence="4 6" id="KW-0274">FAD</keyword>
<sequence>MSDPTVPALEEFREFVATWLKENAPTRPIADNEIRTAGCEFQASLNEAGLAGLTWPTTYSGRGLSQEHLQVYSEEADHFALPNWMLGVSQNMVGPTIIDLGTPEQKSRYLPRIVNGDDVWCQLFSEPGAGSDLAGLRTKAVKVDGGWRLNGQKVWTSAAQYANCGVILARTSPELPKHSGITMFIIDMTQPGVLVRPLRDMTGRSPFNEVFLTDALVGDDSVIGEVDAGWAAATTMLGHERLSISRTRQNRSRGLSVEFLTSAMHRTGRNNDPIAKDRLAELHVHERALQLFNARLTQEVQAGIDPQSRGSIGKLSGALQLLRAAALIGDVLGTAAVETDPEDSTWGDLQLGINSAPANSIAGGTNEIQRSIISERVLGLPREPSADRGVPFNEIRTSRT</sequence>
<evidence type="ECO:0000259" key="7">
    <source>
        <dbReference type="Pfam" id="PF00441"/>
    </source>
</evidence>
<dbReference type="RefSeq" id="WP_345342801.1">
    <property type="nucleotide sequence ID" value="NZ_BAABFB010000024.1"/>
</dbReference>
<dbReference type="Gene3D" id="1.10.540.10">
    <property type="entry name" value="Acyl-CoA dehydrogenase/oxidase, N-terminal domain"/>
    <property type="match status" value="1"/>
</dbReference>
<evidence type="ECO:0000256" key="2">
    <source>
        <dbReference type="ARBA" id="ARBA00009347"/>
    </source>
</evidence>
<dbReference type="Gene3D" id="2.40.110.10">
    <property type="entry name" value="Butyryl-CoA Dehydrogenase, subunit A, domain 2"/>
    <property type="match status" value="1"/>
</dbReference>
<dbReference type="EMBL" id="BAABFB010000024">
    <property type="protein sequence ID" value="GAA4474899.1"/>
    <property type="molecule type" value="Genomic_DNA"/>
</dbReference>
<keyword evidence="5 6" id="KW-0560">Oxidoreductase</keyword>
<dbReference type="InterPro" id="IPR006091">
    <property type="entry name" value="Acyl-CoA_Oxase/DH_mid-dom"/>
</dbReference>
<dbReference type="SUPFAM" id="SSF47203">
    <property type="entry name" value="Acyl-CoA dehydrogenase C-terminal domain-like"/>
    <property type="match status" value="1"/>
</dbReference>
<evidence type="ECO:0000259" key="9">
    <source>
        <dbReference type="Pfam" id="PF02771"/>
    </source>
</evidence>
<dbReference type="Proteomes" id="UP001501183">
    <property type="component" value="Unassembled WGS sequence"/>
</dbReference>
<dbReference type="Pfam" id="PF02771">
    <property type="entry name" value="Acyl-CoA_dh_N"/>
    <property type="match status" value="1"/>
</dbReference>
<dbReference type="Pfam" id="PF02770">
    <property type="entry name" value="Acyl-CoA_dh_M"/>
    <property type="match status" value="1"/>
</dbReference>
<evidence type="ECO:0000313" key="11">
    <source>
        <dbReference type="Proteomes" id="UP001501183"/>
    </source>
</evidence>
<dbReference type="InterPro" id="IPR036250">
    <property type="entry name" value="AcylCo_DH-like_C"/>
</dbReference>
<dbReference type="InterPro" id="IPR013786">
    <property type="entry name" value="AcylCoA_DH/ox_N"/>
</dbReference>
<feature type="domain" description="Acyl-CoA dehydrogenase/oxidase C-terminal" evidence="7">
    <location>
        <begin position="228"/>
        <end position="378"/>
    </location>
</feature>
<evidence type="ECO:0000256" key="3">
    <source>
        <dbReference type="ARBA" id="ARBA00022630"/>
    </source>
</evidence>
<keyword evidence="11" id="KW-1185">Reference proteome</keyword>
<evidence type="ECO:0000313" key="10">
    <source>
        <dbReference type="EMBL" id="GAA4474899.1"/>
    </source>
</evidence>
<feature type="domain" description="Acyl-CoA dehydrogenase/oxidase N-terminal" evidence="9">
    <location>
        <begin position="10"/>
        <end position="117"/>
    </location>
</feature>
<accession>A0ABP8NYJ5</accession>
<evidence type="ECO:0000259" key="8">
    <source>
        <dbReference type="Pfam" id="PF02770"/>
    </source>
</evidence>
<protein>
    <submittedName>
        <fullName evidence="10">Acyl-CoA dehydrogenase family protein</fullName>
    </submittedName>
</protein>
<reference evidence="11" key="1">
    <citation type="journal article" date="2019" name="Int. J. Syst. Evol. Microbiol.">
        <title>The Global Catalogue of Microorganisms (GCM) 10K type strain sequencing project: providing services to taxonomists for standard genome sequencing and annotation.</title>
        <authorList>
            <consortium name="The Broad Institute Genomics Platform"/>
            <consortium name="The Broad Institute Genome Sequencing Center for Infectious Disease"/>
            <person name="Wu L."/>
            <person name="Ma J."/>
        </authorList>
    </citation>
    <scope>NUCLEOTIDE SEQUENCE [LARGE SCALE GENOMIC DNA]</scope>
    <source>
        <strain evidence="11">JCM 32206</strain>
    </source>
</reference>
<evidence type="ECO:0000256" key="5">
    <source>
        <dbReference type="ARBA" id="ARBA00023002"/>
    </source>
</evidence>
<organism evidence="10 11">
    <name type="scientific">Rhodococcus olei</name>
    <dbReference type="NCBI Taxonomy" id="2161675"/>
    <lineage>
        <taxon>Bacteria</taxon>
        <taxon>Bacillati</taxon>
        <taxon>Actinomycetota</taxon>
        <taxon>Actinomycetes</taxon>
        <taxon>Mycobacteriales</taxon>
        <taxon>Nocardiaceae</taxon>
        <taxon>Rhodococcus</taxon>
    </lineage>
</organism>
<evidence type="ECO:0000256" key="4">
    <source>
        <dbReference type="ARBA" id="ARBA00022827"/>
    </source>
</evidence>
<dbReference type="Pfam" id="PF00441">
    <property type="entry name" value="Acyl-CoA_dh_1"/>
    <property type="match status" value="1"/>
</dbReference>
<dbReference type="InterPro" id="IPR052161">
    <property type="entry name" value="Mycobact_Acyl-CoA_DH"/>
</dbReference>
<comment type="cofactor">
    <cofactor evidence="1 6">
        <name>FAD</name>
        <dbReference type="ChEBI" id="CHEBI:57692"/>
    </cofactor>
</comment>
<evidence type="ECO:0000256" key="6">
    <source>
        <dbReference type="RuleBase" id="RU362125"/>
    </source>
</evidence>
<dbReference type="Gene3D" id="1.20.140.10">
    <property type="entry name" value="Butyryl-CoA Dehydrogenase, subunit A, domain 3"/>
    <property type="match status" value="1"/>
</dbReference>
<dbReference type="PANTHER" id="PTHR43292">
    <property type="entry name" value="ACYL-COA DEHYDROGENASE"/>
    <property type="match status" value="1"/>
</dbReference>
<dbReference type="InterPro" id="IPR037069">
    <property type="entry name" value="AcylCoA_DH/ox_N_sf"/>
</dbReference>
<comment type="similarity">
    <text evidence="2 6">Belongs to the acyl-CoA dehydrogenase family.</text>
</comment>
<comment type="caution">
    <text evidence="10">The sequence shown here is derived from an EMBL/GenBank/DDBJ whole genome shotgun (WGS) entry which is preliminary data.</text>
</comment>
<dbReference type="PANTHER" id="PTHR43292:SF4">
    <property type="entry name" value="ACYL-COA DEHYDROGENASE FADE34"/>
    <property type="match status" value="1"/>
</dbReference>
<feature type="domain" description="Acyl-CoA oxidase/dehydrogenase middle" evidence="8">
    <location>
        <begin position="121"/>
        <end position="213"/>
    </location>
</feature>
<dbReference type="SUPFAM" id="SSF56645">
    <property type="entry name" value="Acyl-CoA dehydrogenase NM domain-like"/>
    <property type="match status" value="1"/>
</dbReference>
<evidence type="ECO:0000256" key="1">
    <source>
        <dbReference type="ARBA" id="ARBA00001974"/>
    </source>
</evidence>
<gene>
    <name evidence="10" type="ORF">GCM10023094_11350</name>
</gene>